<reference evidence="3 4" key="1">
    <citation type="submission" date="2013-03" db="EMBL/GenBank/DDBJ databases">
        <title>The Genome Sequence of Exophiala aquamarina CBS 119918.</title>
        <authorList>
            <consortium name="The Broad Institute Genomics Platform"/>
            <person name="Cuomo C."/>
            <person name="de Hoog S."/>
            <person name="Gorbushina A."/>
            <person name="Walker B."/>
            <person name="Young S.K."/>
            <person name="Zeng Q."/>
            <person name="Gargeya S."/>
            <person name="Fitzgerald M."/>
            <person name="Haas B."/>
            <person name="Abouelleil A."/>
            <person name="Allen A.W."/>
            <person name="Alvarado L."/>
            <person name="Arachchi H.M."/>
            <person name="Berlin A.M."/>
            <person name="Chapman S.B."/>
            <person name="Gainer-Dewar J."/>
            <person name="Goldberg J."/>
            <person name="Griggs A."/>
            <person name="Gujja S."/>
            <person name="Hansen M."/>
            <person name="Howarth C."/>
            <person name="Imamovic A."/>
            <person name="Ireland A."/>
            <person name="Larimer J."/>
            <person name="McCowan C."/>
            <person name="Murphy C."/>
            <person name="Pearson M."/>
            <person name="Poon T.W."/>
            <person name="Priest M."/>
            <person name="Roberts A."/>
            <person name="Saif S."/>
            <person name="Shea T."/>
            <person name="Sisk P."/>
            <person name="Sykes S."/>
            <person name="Wortman J."/>
            <person name="Nusbaum C."/>
            <person name="Birren B."/>
        </authorList>
    </citation>
    <scope>NUCLEOTIDE SEQUENCE [LARGE SCALE GENOMIC DNA]</scope>
    <source>
        <strain evidence="3 4">CBS 119918</strain>
    </source>
</reference>
<proteinExistence type="predicted"/>
<dbReference type="InterPro" id="IPR004045">
    <property type="entry name" value="Glutathione_S-Trfase_N"/>
</dbReference>
<dbReference type="EMBL" id="AMGV01000003">
    <property type="protein sequence ID" value="KEF59187.1"/>
    <property type="molecule type" value="Genomic_DNA"/>
</dbReference>
<dbReference type="InterPro" id="IPR036282">
    <property type="entry name" value="Glutathione-S-Trfase_C_sf"/>
</dbReference>
<keyword evidence="4" id="KW-1185">Reference proteome</keyword>
<dbReference type="Gene3D" id="3.40.30.10">
    <property type="entry name" value="Glutaredoxin"/>
    <property type="match status" value="1"/>
</dbReference>
<gene>
    <name evidence="3" type="ORF">A1O9_04031</name>
</gene>
<dbReference type="STRING" id="1182545.A0A072PHG0"/>
<dbReference type="GeneID" id="25278964"/>
<evidence type="ECO:0008006" key="5">
    <source>
        <dbReference type="Google" id="ProtNLM"/>
    </source>
</evidence>
<dbReference type="Proteomes" id="UP000027920">
    <property type="component" value="Unassembled WGS sequence"/>
</dbReference>
<comment type="caution">
    <text evidence="3">The sequence shown here is derived from an EMBL/GenBank/DDBJ whole genome shotgun (WGS) entry which is preliminary data.</text>
</comment>
<evidence type="ECO:0000313" key="3">
    <source>
        <dbReference type="EMBL" id="KEF59187.1"/>
    </source>
</evidence>
<dbReference type="PROSITE" id="PS50404">
    <property type="entry name" value="GST_NTER"/>
    <property type="match status" value="1"/>
</dbReference>
<dbReference type="AlphaFoldDB" id="A0A072PHG0"/>
<evidence type="ECO:0000259" key="2">
    <source>
        <dbReference type="PROSITE" id="PS50405"/>
    </source>
</evidence>
<dbReference type="InterPro" id="IPR010987">
    <property type="entry name" value="Glutathione-S-Trfase_C-like"/>
</dbReference>
<name>A0A072PHG0_9EURO</name>
<dbReference type="HOGENOM" id="CLU_074611_0_0_1"/>
<dbReference type="RefSeq" id="XP_013261777.1">
    <property type="nucleotide sequence ID" value="XM_013406323.1"/>
</dbReference>
<dbReference type="SFLD" id="SFLDS00019">
    <property type="entry name" value="Glutathione_Transferase_(cytos"/>
    <property type="match status" value="1"/>
</dbReference>
<dbReference type="CDD" id="cd00299">
    <property type="entry name" value="GST_C_family"/>
    <property type="match status" value="1"/>
</dbReference>
<organism evidence="3 4">
    <name type="scientific">Exophiala aquamarina CBS 119918</name>
    <dbReference type="NCBI Taxonomy" id="1182545"/>
    <lineage>
        <taxon>Eukaryota</taxon>
        <taxon>Fungi</taxon>
        <taxon>Dikarya</taxon>
        <taxon>Ascomycota</taxon>
        <taxon>Pezizomycotina</taxon>
        <taxon>Eurotiomycetes</taxon>
        <taxon>Chaetothyriomycetidae</taxon>
        <taxon>Chaetothyriales</taxon>
        <taxon>Herpotrichiellaceae</taxon>
        <taxon>Exophiala</taxon>
    </lineage>
</organism>
<dbReference type="GO" id="GO:0005737">
    <property type="term" value="C:cytoplasm"/>
    <property type="evidence" value="ECO:0007669"/>
    <property type="project" value="TreeGrafter"/>
</dbReference>
<dbReference type="SFLD" id="SFLDG00358">
    <property type="entry name" value="Main_(cytGST)"/>
    <property type="match status" value="1"/>
</dbReference>
<dbReference type="VEuPathDB" id="FungiDB:A1O9_04031"/>
<protein>
    <recommendedName>
        <fullName evidence="5">Glutathione S-transferase</fullName>
    </recommendedName>
</protein>
<dbReference type="Gene3D" id="1.20.1050.10">
    <property type="match status" value="1"/>
</dbReference>
<dbReference type="Pfam" id="PF13410">
    <property type="entry name" value="GST_C_2"/>
    <property type="match status" value="1"/>
</dbReference>
<dbReference type="InterPro" id="IPR050983">
    <property type="entry name" value="GST_Omega/HSP26"/>
</dbReference>
<sequence length="233" mass="25793">MASSITLYTAHHCPFAHRAQIALRELGLEFETRLVDITVPRTPEYLAINPNGMVPTLAYDGSVLTESGLISQFLADSYPSHLLKASVDPDGALQRFRIGLFVETYFGKTHKFFDSTVFGNGADAKTATASKYIDAIVSHVEPLLADAAPFFGGSNRPTLAEVMTGPFLLRIMALPKYDRLVPSFVPKALEDKAPNFWRWAQAVTAEKSVTAVWDEELVVRRTLERIDTMRNGT</sequence>
<dbReference type="Pfam" id="PF13409">
    <property type="entry name" value="GST_N_2"/>
    <property type="match status" value="1"/>
</dbReference>
<dbReference type="OrthoDB" id="202840at2759"/>
<dbReference type="PANTHER" id="PTHR43968">
    <property type="match status" value="1"/>
</dbReference>
<dbReference type="PANTHER" id="PTHR43968:SF8">
    <property type="entry name" value="S-TRANSFERASE, PUTATIVE (AFU_ORTHOLOGUE AFUA_2G00590)-RELATED"/>
    <property type="match status" value="1"/>
</dbReference>
<accession>A0A072PHG0</accession>
<dbReference type="SUPFAM" id="SSF47616">
    <property type="entry name" value="GST C-terminal domain-like"/>
    <property type="match status" value="1"/>
</dbReference>
<dbReference type="PROSITE" id="PS50405">
    <property type="entry name" value="GST_CTER"/>
    <property type="match status" value="1"/>
</dbReference>
<feature type="domain" description="GST C-terminal" evidence="2">
    <location>
        <begin position="91"/>
        <end position="230"/>
    </location>
</feature>
<evidence type="ECO:0000313" key="4">
    <source>
        <dbReference type="Proteomes" id="UP000027920"/>
    </source>
</evidence>
<dbReference type="CDD" id="cd00570">
    <property type="entry name" value="GST_N_family"/>
    <property type="match status" value="1"/>
</dbReference>
<dbReference type="InterPro" id="IPR036249">
    <property type="entry name" value="Thioredoxin-like_sf"/>
</dbReference>
<dbReference type="InterPro" id="IPR040079">
    <property type="entry name" value="Glutathione_S-Trfase"/>
</dbReference>
<dbReference type="SUPFAM" id="SSF52833">
    <property type="entry name" value="Thioredoxin-like"/>
    <property type="match status" value="1"/>
</dbReference>
<evidence type="ECO:0000259" key="1">
    <source>
        <dbReference type="PROSITE" id="PS50404"/>
    </source>
</evidence>
<feature type="domain" description="GST N-terminal" evidence="1">
    <location>
        <begin position="3"/>
        <end position="82"/>
    </location>
</feature>